<proteinExistence type="predicted"/>
<keyword evidence="8" id="KW-1185">Reference proteome</keyword>
<sequence>MVSKTDLAHFEGEMRRTTKGALADAKDDPSGGGEENLKMRNGIVLMPQPSDDPTDPLNWSYFRKYMAMITISYLAFVCYMAVTSLVPGTLELAETYGTTKDIAVYLGNTPVALYAVGPFLWSPLSHFIGRRPVLLMSNVIAIVGSIVVASAQSYGACMVGRVIQGLGGSAFWTLGPASIGDIFFRHEKGKMVGISTLAIVVSPFAGGIVGGAIINNKSLGWRWSQWISLILIATGLLMQIVFLPETIFIRDRLESNSSSLETGRDNVAEKPGLWARYGIHRPKRDASKQHSFFFIFTRPFVMFTYPAVAMASFWFGVTYMMHVGITAQIPLIFQGPPFHFNVLDVGLTAFSGLIGALVGEAYAGPAIDYIARKCLRDGKEWRPERRLRAIWPALITAPGGLLMFGISIQFGDSWVTPLVGQGFYIFGVEIATTVIQTYLLESYPRQGAEASLVFNLSRNLLSYTAPFFVPPMLRQVGFSATFGVFAALIVFFFPLCIMMLMWQGKSIREKSGEPDWSRD</sequence>
<evidence type="ECO:0000256" key="4">
    <source>
        <dbReference type="ARBA" id="ARBA00023136"/>
    </source>
</evidence>
<organism evidence="7 8">
    <name type="scientific">Exophiala oligosperma</name>
    <dbReference type="NCBI Taxonomy" id="215243"/>
    <lineage>
        <taxon>Eukaryota</taxon>
        <taxon>Fungi</taxon>
        <taxon>Dikarya</taxon>
        <taxon>Ascomycota</taxon>
        <taxon>Pezizomycotina</taxon>
        <taxon>Eurotiomycetes</taxon>
        <taxon>Chaetothyriomycetidae</taxon>
        <taxon>Chaetothyriales</taxon>
        <taxon>Herpotrichiellaceae</taxon>
        <taxon>Exophiala</taxon>
    </lineage>
</organism>
<dbReference type="AlphaFoldDB" id="A0A0D2DQC0"/>
<dbReference type="STRING" id="215243.A0A0D2DQC0"/>
<evidence type="ECO:0000256" key="5">
    <source>
        <dbReference type="SAM" id="Phobius"/>
    </source>
</evidence>
<feature type="transmembrane region" description="Helical" evidence="5">
    <location>
        <begin position="133"/>
        <end position="151"/>
    </location>
</feature>
<dbReference type="GO" id="GO:0005886">
    <property type="term" value="C:plasma membrane"/>
    <property type="evidence" value="ECO:0007669"/>
    <property type="project" value="TreeGrafter"/>
</dbReference>
<feature type="transmembrane region" description="Helical" evidence="5">
    <location>
        <begin position="481"/>
        <end position="502"/>
    </location>
</feature>
<dbReference type="GeneID" id="27355230"/>
<dbReference type="PROSITE" id="PS50850">
    <property type="entry name" value="MFS"/>
    <property type="match status" value="1"/>
</dbReference>
<dbReference type="HOGENOM" id="CLU_008455_13_6_1"/>
<gene>
    <name evidence="7" type="ORF">PV06_03156</name>
</gene>
<dbReference type="EMBL" id="KN847334">
    <property type="protein sequence ID" value="KIW44705.1"/>
    <property type="molecule type" value="Genomic_DNA"/>
</dbReference>
<feature type="transmembrane region" description="Helical" evidence="5">
    <location>
        <begin position="163"/>
        <end position="184"/>
    </location>
</feature>
<accession>A0A0D2DQC0</accession>
<dbReference type="GO" id="GO:0022857">
    <property type="term" value="F:transmembrane transporter activity"/>
    <property type="evidence" value="ECO:0007669"/>
    <property type="project" value="InterPro"/>
</dbReference>
<dbReference type="InterPro" id="IPR011701">
    <property type="entry name" value="MFS"/>
</dbReference>
<name>A0A0D2DQC0_9EURO</name>
<dbReference type="Proteomes" id="UP000053342">
    <property type="component" value="Unassembled WGS sequence"/>
</dbReference>
<dbReference type="Gene3D" id="1.20.1250.20">
    <property type="entry name" value="MFS general substrate transporter like domains"/>
    <property type="match status" value="1"/>
</dbReference>
<dbReference type="InterPro" id="IPR020846">
    <property type="entry name" value="MFS_dom"/>
</dbReference>
<comment type="subcellular location">
    <subcellularLocation>
        <location evidence="1">Membrane</location>
        <topology evidence="1">Multi-pass membrane protein</topology>
    </subcellularLocation>
</comment>
<feature type="transmembrane region" description="Helical" evidence="5">
    <location>
        <begin position="226"/>
        <end position="243"/>
    </location>
</feature>
<evidence type="ECO:0000313" key="8">
    <source>
        <dbReference type="Proteomes" id="UP000053342"/>
    </source>
</evidence>
<feature type="transmembrane region" description="Helical" evidence="5">
    <location>
        <begin position="390"/>
        <end position="410"/>
    </location>
</feature>
<feature type="transmembrane region" description="Helical" evidence="5">
    <location>
        <begin position="291"/>
        <end position="315"/>
    </location>
</feature>
<evidence type="ECO:0000256" key="1">
    <source>
        <dbReference type="ARBA" id="ARBA00004141"/>
    </source>
</evidence>
<reference evidence="7 8" key="1">
    <citation type="submission" date="2015-01" db="EMBL/GenBank/DDBJ databases">
        <title>The Genome Sequence of Exophiala oligosperma CBS72588.</title>
        <authorList>
            <consortium name="The Broad Institute Genomics Platform"/>
            <person name="Cuomo C."/>
            <person name="de Hoog S."/>
            <person name="Gorbushina A."/>
            <person name="Stielow B."/>
            <person name="Teixiera M."/>
            <person name="Abouelleil A."/>
            <person name="Chapman S.B."/>
            <person name="Priest M."/>
            <person name="Young S.K."/>
            <person name="Wortman J."/>
            <person name="Nusbaum C."/>
            <person name="Birren B."/>
        </authorList>
    </citation>
    <scope>NUCLEOTIDE SEQUENCE [LARGE SCALE GENOMIC DNA]</scope>
    <source>
        <strain evidence="7 8">CBS 72588</strain>
    </source>
</reference>
<feature type="transmembrane region" description="Helical" evidence="5">
    <location>
        <begin position="347"/>
        <end position="370"/>
    </location>
</feature>
<dbReference type="Pfam" id="PF07690">
    <property type="entry name" value="MFS_1"/>
    <property type="match status" value="1"/>
</dbReference>
<protein>
    <recommendedName>
        <fullName evidence="6">Major facilitator superfamily (MFS) profile domain-containing protein</fullName>
    </recommendedName>
</protein>
<evidence type="ECO:0000259" key="6">
    <source>
        <dbReference type="PROSITE" id="PS50850"/>
    </source>
</evidence>
<feature type="domain" description="Major facilitator superfamily (MFS) profile" evidence="6">
    <location>
        <begin position="67"/>
        <end position="504"/>
    </location>
</feature>
<dbReference type="PANTHER" id="PTHR23502">
    <property type="entry name" value="MAJOR FACILITATOR SUPERFAMILY"/>
    <property type="match status" value="1"/>
</dbReference>
<dbReference type="RefSeq" id="XP_016264921.1">
    <property type="nucleotide sequence ID" value="XM_016403916.1"/>
</dbReference>
<dbReference type="OrthoDB" id="4133621at2759"/>
<evidence type="ECO:0000256" key="3">
    <source>
        <dbReference type="ARBA" id="ARBA00022989"/>
    </source>
</evidence>
<dbReference type="PANTHER" id="PTHR23502:SF181">
    <property type="entry name" value="MAJOR FACILITATOR SUPERFAMILY (MFS) PROFILE DOMAIN-CONTAINING PROTEIN"/>
    <property type="match status" value="1"/>
</dbReference>
<evidence type="ECO:0000256" key="2">
    <source>
        <dbReference type="ARBA" id="ARBA00022692"/>
    </source>
</evidence>
<feature type="transmembrane region" description="Helical" evidence="5">
    <location>
        <begin position="65"/>
        <end position="82"/>
    </location>
</feature>
<keyword evidence="4 5" id="KW-0472">Membrane</keyword>
<dbReference type="VEuPathDB" id="FungiDB:PV06_03156"/>
<keyword evidence="3 5" id="KW-1133">Transmembrane helix</keyword>
<keyword evidence="2 5" id="KW-0812">Transmembrane</keyword>
<dbReference type="InterPro" id="IPR036259">
    <property type="entry name" value="MFS_trans_sf"/>
</dbReference>
<feature type="transmembrane region" description="Helical" evidence="5">
    <location>
        <begin position="102"/>
        <end position="121"/>
    </location>
</feature>
<dbReference type="SUPFAM" id="SSF103473">
    <property type="entry name" value="MFS general substrate transporter"/>
    <property type="match status" value="1"/>
</dbReference>
<feature type="transmembrane region" description="Helical" evidence="5">
    <location>
        <begin position="191"/>
        <end position="214"/>
    </location>
</feature>
<evidence type="ECO:0000313" key="7">
    <source>
        <dbReference type="EMBL" id="KIW44705.1"/>
    </source>
</evidence>